<feature type="signal peptide" evidence="5">
    <location>
        <begin position="1"/>
        <end position="19"/>
    </location>
</feature>
<keyword evidence="8" id="KW-1185">Reference proteome</keyword>
<protein>
    <recommendedName>
        <fullName evidence="6">ZinT domain-containing protein</fullName>
    </recommendedName>
</protein>
<reference evidence="7 8" key="1">
    <citation type="submission" date="2015-11" db="EMBL/GenBank/DDBJ databases">
        <title>Butyribacter intestini gen. nov., sp. nov., a butyric acid-producing bacterium of the family Lachnospiraceae isolated from the human faeces.</title>
        <authorList>
            <person name="Zou Y."/>
            <person name="Xue W."/>
            <person name="Luo G."/>
            <person name="Lv M."/>
        </authorList>
    </citation>
    <scope>NUCLEOTIDE SEQUENCE [LARGE SCALE GENOMIC DNA]</scope>
    <source>
        <strain evidence="7 8">ACET-33324</strain>
    </source>
</reference>
<dbReference type="Gene3D" id="2.40.128.20">
    <property type="match status" value="1"/>
</dbReference>
<evidence type="ECO:0000256" key="1">
    <source>
        <dbReference type="ARBA" id="ARBA00011028"/>
    </source>
</evidence>
<dbReference type="OrthoDB" id="9810636at2"/>
<dbReference type="Proteomes" id="UP000054874">
    <property type="component" value="Unassembled WGS sequence"/>
</dbReference>
<dbReference type="GO" id="GO:0008270">
    <property type="term" value="F:zinc ion binding"/>
    <property type="evidence" value="ECO:0007669"/>
    <property type="project" value="InterPro"/>
</dbReference>
<dbReference type="InterPro" id="IPR006127">
    <property type="entry name" value="ZnuA-like"/>
</dbReference>
<sequence length="517" mass="57820">MKRIITLTLVLLLAVGSLAGCQKQAAPAKTNKLSVVTTIFPEYDWVREILGDKAENAEITMLLDNGVDLHSYQPTAEDILKISTCDLFVYVGGESDGWVKDVLAQATNKDMVVINLLETLGDRAKAEEVVEGMETDHDHSHGHSKEVSTFEDNEVQDRSLSDWAGEWQSAYPLALDGALDKAFEAKAESGEMTADEYKEYYQRGYKTDYNHITIDGDTITFTDNKGNTAKSDYRYVGYVIQDWSSGTRAALYRFEAADKESGTPAYIEFNDHMIEPAQAAHFHIRMSKESFDAISDLETSWPTFFPADLSAEQVCEELIGHNHSDEDEEHAHEEHEHEEELDEHVWLSLKNASLLCDAIADALIRIDGENANVYENNVRKYKERLNALDNAYSVEVSGGSVKTLLFGDRFPFRYLVDDYGLSYHAAFVGCSAETEASFETVSFLAKKVDELKLPCVLTIEGAQHKIAETIVQNTRDKNQKVLTMDSMQATTSKDVKSGTTYLSVMENNLSVLKEALD</sequence>
<evidence type="ECO:0000256" key="5">
    <source>
        <dbReference type="SAM" id="SignalP"/>
    </source>
</evidence>
<keyword evidence="2" id="KW-0813">Transport</keyword>
<comment type="similarity">
    <text evidence="1">Belongs to the bacterial solute-binding protein 9 family.</text>
</comment>
<name>A0A0V8QF32_9FIRM</name>
<organism evidence="7 8">
    <name type="scientific">Acetivibrio ethanolgignens</name>
    <dbReference type="NCBI Taxonomy" id="290052"/>
    <lineage>
        <taxon>Bacteria</taxon>
        <taxon>Bacillati</taxon>
        <taxon>Bacillota</taxon>
        <taxon>Clostridia</taxon>
        <taxon>Eubacteriales</taxon>
        <taxon>Oscillospiraceae</taxon>
        <taxon>Acetivibrio</taxon>
    </lineage>
</organism>
<dbReference type="EMBL" id="LNAM01000151">
    <property type="protein sequence ID" value="KSV59208.1"/>
    <property type="molecule type" value="Genomic_DNA"/>
</dbReference>
<evidence type="ECO:0000313" key="8">
    <source>
        <dbReference type="Proteomes" id="UP000054874"/>
    </source>
</evidence>
<comment type="caution">
    <text evidence="7">The sequence shown here is derived from an EMBL/GenBank/DDBJ whole genome shotgun (WGS) entry which is preliminary data.</text>
</comment>
<dbReference type="InterPro" id="IPR012674">
    <property type="entry name" value="Calycin"/>
</dbReference>
<dbReference type="AlphaFoldDB" id="A0A0V8QF32"/>
<keyword evidence="3 5" id="KW-0732">Signal</keyword>
<dbReference type="RefSeq" id="WP_058352595.1">
    <property type="nucleotide sequence ID" value="NZ_CABMMD010000151.1"/>
</dbReference>
<evidence type="ECO:0000313" key="7">
    <source>
        <dbReference type="EMBL" id="KSV59208.1"/>
    </source>
</evidence>
<dbReference type="Gene3D" id="3.40.50.1980">
    <property type="entry name" value="Nitrogenase molybdenum iron protein domain"/>
    <property type="match status" value="2"/>
</dbReference>
<dbReference type="InterPro" id="IPR015304">
    <property type="entry name" value="ZinT_dom"/>
</dbReference>
<feature type="domain" description="ZinT" evidence="6">
    <location>
        <begin position="148"/>
        <end position="321"/>
    </location>
</feature>
<dbReference type="Pfam" id="PF01297">
    <property type="entry name" value="ZnuA"/>
    <property type="match status" value="1"/>
</dbReference>
<dbReference type="SUPFAM" id="SSF53807">
    <property type="entry name" value="Helical backbone' metal receptor"/>
    <property type="match status" value="2"/>
</dbReference>
<dbReference type="GO" id="GO:0030001">
    <property type="term" value="P:metal ion transport"/>
    <property type="evidence" value="ECO:0007669"/>
    <property type="project" value="InterPro"/>
</dbReference>
<dbReference type="PANTHER" id="PTHR42953:SF3">
    <property type="entry name" value="HIGH-AFFINITY ZINC UPTAKE SYSTEM PROTEIN ZNUA"/>
    <property type="match status" value="1"/>
</dbReference>
<evidence type="ECO:0000259" key="6">
    <source>
        <dbReference type="Pfam" id="PF09223"/>
    </source>
</evidence>
<dbReference type="STRING" id="290052.ASU35_10225"/>
<proteinExistence type="inferred from homology"/>
<gene>
    <name evidence="7" type="ORF">ASU35_10225</name>
</gene>
<keyword evidence="4" id="KW-0862">Zinc</keyword>
<dbReference type="PROSITE" id="PS51257">
    <property type="entry name" value="PROKAR_LIPOPROTEIN"/>
    <property type="match status" value="1"/>
</dbReference>
<evidence type="ECO:0000256" key="3">
    <source>
        <dbReference type="ARBA" id="ARBA00022729"/>
    </source>
</evidence>
<dbReference type="Pfam" id="PF09223">
    <property type="entry name" value="ZinT"/>
    <property type="match status" value="1"/>
</dbReference>
<evidence type="ECO:0000256" key="2">
    <source>
        <dbReference type="ARBA" id="ARBA00022448"/>
    </source>
</evidence>
<feature type="chain" id="PRO_5038375889" description="ZinT domain-containing protein" evidence="5">
    <location>
        <begin position="20"/>
        <end position="517"/>
    </location>
</feature>
<evidence type="ECO:0000256" key="4">
    <source>
        <dbReference type="ARBA" id="ARBA00022833"/>
    </source>
</evidence>
<accession>A0A0V8QF32</accession>
<dbReference type="PANTHER" id="PTHR42953">
    <property type="entry name" value="HIGH-AFFINITY ZINC UPTAKE SYSTEM PROTEIN ZNUA-RELATED"/>
    <property type="match status" value="1"/>
</dbReference>
<dbReference type="InterPro" id="IPR050492">
    <property type="entry name" value="Bact_metal-bind_prot9"/>
</dbReference>
<dbReference type="SUPFAM" id="SSF50814">
    <property type="entry name" value="Lipocalins"/>
    <property type="match status" value="1"/>
</dbReference>